<comment type="caution">
    <text evidence="1">The sequence shown here is derived from an EMBL/GenBank/DDBJ whole genome shotgun (WGS) entry which is preliminary data.</text>
</comment>
<protein>
    <submittedName>
        <fullName evidence="1">Uncharacterized protein</fullName>
    </submittedName>
</protein>
<proteinExistence type="predicted"/>
<keyword evidence="2" id="KW-1185">Reference proteome</keyword>
<dbReference type="EMBL" id="CM056742">
    <property type="protein sequence ID" value="KAJ8681007.1"/>
    <property type="molecule type" value="Genomic_DNA"/>
</dbReference>
<sequence length="348" mass="39688">MMTTSILVPPFEDFSSFFFNTDYVMLVKDNLPAISMLERGEEPGMKELMSSNRVRYFKNFTMMLKEACSNELRSAVFESTLMSLDDNLPCQLQSMKNRYFRAGYAAGVSKNFDGTEALNYGFVFIIKPNDHFAKTWVLDIYSQNVWGLTATFYVVLCTCSIFIQYLDNKCINDRKTISFIDHILAIYGVFCNQGGEFSNCSVTSHKVFQFCTVLLSWFLSTSFSLQIYVVMTTSLIVPPFEDFESFSKNTDYVILFWNNTGGINKHDEGRCGKASLGFGSDEVFKDIRSVLVEACSDHYKSVAFESDLLILDSDLPCQLQSSKRSYFNSWFAMGVSKNFDDMESMNRG</sequence>
<reference evidence="1" key="1">
    <citation type="submission" date="2023-04" db="EMBL/GenBank/DDBJ databases">
        <title>A chromosome-level genome assembly of the parasitoid wasp Eretmocerus hayati.</title>
        <authorList>
            <person name="Zhong Y."/>
            <person name="Liu S."/>
            <person name="Liu Y."/>
        </authorList>
    </citation>
    <scope>NUCLEOTIDE SEQUENCE</scope>
    <source>
        <strain evidence="1">ZJU_SS_LIU_2023</strain>
    </source>
</reference>
<evidence type="ECO:0000313" key="1">
    <source>
        <dbReference type="EMBL" id="KAJ8681007.1"/>
    </source>
</evidence>
<accession>A0ACC2PCH3</accession>
<evidence type="ECO:0000313" key="2">
    <source>
        <dbReference type="Proteomes" id="UP001239111"/>
    </source>
</evidence>
<name>A0ACC2PCH3_9HYME</name>
<organism evidence="1 2">
    <name type="scientific">Eretmocerus hayati</name>
    <dbReference type="NCBI Taxonomy" id="131215"/>
    <lineage>
        <taxon>Eukaryota</taxon>
        <taxon>Metazoa</taxon>
        <taxon>Ecdysozoa</taxon>
        <taxon>Arthropoda</taxon>
        <taxon>Hexapoda</taxon>
        <taxon>Insecta</taxon>
        <taxon>Pterygota</taxon>
        <taxon>Neoptera</taxon>
        <taxon>Endopterygota</taxon>
        <taxon>Hymenoptera</taxon>
        <taxon>Apocrita</taxon>
        <taxon>Proctotrupomorpha</taxon>
        <taxon>Chalcidoidea</taxon>
        <taxon>Aphelinidae</taxon>
        <taxon>Aphelininae</taxon>
        <taxon>Eretmocerus</taxon>
    </lineage>
</organism>
<dbReference type="Proteomes" id="UP001239111">
    <property type="component" value="Chromosome 2"/>
</dbReference>
<gene>
    <name evidence="1" type="ORF">QAD02_016794</name>
</gene>